<accession>A0A6N7L1T3</accession>
<name>A0A6N7L1T3_9ACTN</name>
<dbReference type="AlphaFoldDB" id="A0A6N7L1T3"/>
<dbReference type="RefSeq" id="WP_153467300.1">
    <property type="nucleotide sequence ID" value="NZ_WBOF01000002.1"/>
</dbReference>
<protein>
    <submittedName>
        <fullName evidence="1">DUF4241 domain-containing protein</fullName>
    </submittedName>
</protein>
<keyword evidence="2" id="KW-1185">Reference proteome</keyword>
<dbReference type="EMBL" id="WBOF01000002">
    <property type="protein sequence ID" value="MQS16458.1"/>
    <property type="molecule type" value="Genomic_DNA"/>
</dbReference>
<evidence type="ECO:0000313" key="1">
    <source>
        <dbReference type="EMBL" id="MQS16458.1"/>
    </source>
</evidence>
<dbReference type="InterPro" id="IPR025335">
    <property type="entry name" value="DUF4241"/>
</dbReference>
<reference evidence="1 2" key="1">
    <citation type="submission" date="2019-09" db="EMBL/GenBank/DDBJ databases">
        <title>Genome Sequences of Streptomyces kaniharaensis ATCC 21070.</title>
        <authorList>
            <person name="Zhu W."/>
            <person name="De Crecy-Lagard V."/>
            <person name="Richards N.G."/>
        </authorList>
    </citation>
    <scope>NUCLEOTIDE SEQUENCE [LARGE SCALE GENOMIC DNA]</scope>
    <source>
        <strain evidence="1 2">SF-557</strain>
    </source>
</reference>
<proteinExistence type="predicted"/>
<dbReference type="Pfam" id="PF14025">
    <property type="entry name" value="DUF4241"/>
    <property type="match status" value="1"/>
</dbReference>
<comment type="caution">
    <text evidence="1">The sequence shown here is derived from an EMBL/GenBank/DDBJ whole genome shotgun (WGS) entry which is preliminary data.</text>
</comment>
<sequence>MGHAADVRLAAGPEETWYLEAVFTPGTRLGTRPDDPTTFVQVAEVREVTTIRIPSGRLIVDSPWPEDDDPELTVRVGRELAERIPPGNYRVEAAWTQAPYEFMGERFDGREVAAIRLCITETPVMSWEMAIGVGDDIETIRPGDRIGFTSETNMGSFSDAAAWPALTGPFREFWRRQQAGNRQPRDTESLFDDRFERASEEGHGADLVTFPAEGPSVVWLGRTGTGVIASVAVADGYHSSDRNPSP</sequence>
<organism evidence="1 2">
    <name type="scientific">Streptomyces kaniharaensis</name>
    <dbReference type="NCBI Taxonomy" id="212423"/>
    <lineage>
        <taxon>Bacteria</taxon>
        <taxon>Bacillati</taxon>
        <taxon>Actinomycetota</taxon>
        <taxon>Actinomycetes</taxon>
        <taxon>Kitasatosporales</taxon>
        <taxon>Streptomycetaceae</taxon>
        <taxon>Streptomyces</taxon>
    </lineage>
</organism>
<dbReference type="OrthoDB" id="9789980at2"/>
<dbReference type="Proteomes" id="UP000450000">
    <property type="component" value="Unassembled WGS sequence"/>
</dbReference>
<evidence type="ECO:0000313" key="2">
    <source>
        <dbReference type="Proteomes" id="UP000450000"/>
    </source>
</evidence>
<gene>
    <name evidence="1" type="ORF">F7Q99_30750</name>
</gene>